<proteinExistence type="predicted"/>
<gene>
    <name evidence="1" type="ORF">MLD38_022409</name>
</gene>
<protein>
    <submittedName>
        <fullName evidence="1">Uncharacterized protein</fullName>
    </submittedName>
</protein>
<evidence type="ECO:0000313" key="2">
    <source>
        <dbReference type="Proteomes" id="UP001057402"/>
    </source>
</evidence>
<name>A0ACB9QMJ1_9MYRT</name>
<reference evidence="2" key="1">
    <citation type="journal article" date="2023" name="Front. Plant Sci.">
        <title>Chromosomal-level genome assembly of Melastoma candidum provides insights into trichome evolution.</title>
        <authorList>
            <person name="Zhong Y."/>
            <person name="Wu W."/>
            <person name="Sun C."/>
            <person name="Zou P."/>
            <person name="Liu Y."/>
            <person name="Dai S."/>
            <person name="Zhou R."/>
        </authorList>
    </citation>
    <scope>NUCLEOTIDE SEQUENCE [LARGE SCALE GENOMIC DNA]</scope>
</reference>
<dbReference type="EMBL" id="CM042885">
    <property type="protein sequence ID" value="KAI4366545.1"/>
    <property type="molecule type" value="Genomic_DNA"/>
</dbReference>
<comment type="caution">
    <text evidence="1">The sequence shown here is derived from an EMBL/GenBank/DDBJ whole genome shotgun (WGS) entry which is preliminary data.</text>
</comment>
<sequence length="353" mass="38371">MAPSFDGMASGLLCVEDSTSVFEDEGEWLGDLDAPGASSASPGGNAGGGCGGDDGLPMQSEECLALLLEKECQHSPRSDYRGRLRDGDINYVARKDAVDWIGKVHSYFSFGPLSAYLSINYLDRFLSAYELPMGKVWMTQLLAVACLSLAAKMEETEVPLSLDLQVGNAKYVFEARTIQRMELLVLSTLKWRLQSVTPFNFLDFFLRKINSDDVLPRLSMSRSIQLILSLSKGIDYLEFRPSEVAAAVAVSVARENQVGWDTEKALSLLARHVQREKVMKCMERLCEMEFIGGSGKNASSATASVPQSPIGVLDAATCLSYKSEEAGGGVVGNPPSSSSHDTTPDTNKRRRIG</sequence>
<accession>A0ACB9QMJ1</accession>
<dbReference type="Proteomes" id="UP001057402">
    <property type="component" value="Chromosome 6"/>
</dbReference>
<keyword evidence="2" id="KW-1185">Reference proteome</keyword>
<evidence type="ECO:0000313" key="1">
    <source>
        <dbReference type="EMBL" id="KAI4366545.1"/>
    </source>
</evidence>
<organism evidence="1 2">
    <name type="scientific">Melastoma candidum</name>
    <dbReference type="NCBI Taxonomy" id="119954"/>
    <lineage>
        <taxon>Eukaryota</taxon>
        <taxon>Viridiplantae</taxon>
        <taxon>Streptophyta</taxon>
        <taxon>Embryophyta</taxon>
        <taxon>Tracheophyta</taxon>
        <taxon>Spermatophyta</taxon>
        <taxon>Magnoliopsida</taxon>
        <taxon>eudicotyledons</taxon>
        <taxon>Gunneridae</taxon>
        <taxon>Pentapetalae</taxon>
        <taxon>rosids</taxon>
        <taxon>malvids</taxon>
        <taxon>Myrtales</taxon>
        <taxon>Melastomataceae</taxon>
        <taxon>Melastomatoideae</taxon>
        <taxon>Melastomateae</taxon>
        <taxon>Melastoma</taxon>
    </lineage>
</organism>